<protein>
    <submittedName>
        <fullName evidence="2">DUF1540 domain-containing protein</fullName>
    </submittedName>
</protein>
<dbReference type="RefSeq" id="WP_127016553.1">
    <property type="nucleotide sequence ID" value="NZ_CP016379.1"/>
</dbReference>
<dbReference type="KEGG" id="aft:BBF96_07390"/>
<reference evidence="2 3" key="1">
    <citation type="submission" date="2016-07" db="EMBL/GenBank/DDBJ databases">
        <title>Genome and transcriptome analysis of iron-reducing fermentative bacteria Anoxybacter fermentans.</title>
        <authorList>
            <person name="Zeng X."/>
            <person name="Shao Z."/>
        </authorList>
    </citation>
    <scope>NUCLEOTIDE SEQUENCE [LARGE SCALE GENOMIC DNA]</scope>
    <source>
        <strain evidence="2 3">DY22613</strain>
    </source>
</reference>
<organism evidence="2 3">
    <name type="scientific">Anoxybacter fermentans</name>
    <dbReference type="NCBI Taxonomy" id="1323375"/>
    <lineage>
        <taxon>Bacteria</taxon>
        <taxon>Bacillati</taxon>
        <taxon>Bacillota</taxon>
        <taxon>Clostridia</taxon>
        <taxon>Halanaerobiales</taxon>
        <taxon>Anoxybacter</taxon>
    </lineage>
</organism>
<dbReference type="InterPro" id="IPR011437">
    <property type="entry name" value="DUF1540"/>
</dbReference>
<gene>
    <name evidence="2" type="ORF">BBF96_07390</name>
</gene>
<evidence type="ECO:0000313" key="2">
    <source>
        <dbReference type="EMBL" id="AZR73222.1"/>
    </source>
</evidence>
<proteinExistence type="predicted"/>
<keyword evidence="3" id="KW-1185">Reference proteome</keyword>
<dbReference type="AlphaFoldDB" id="A0A3Q9HQ71"/>
<sequence>MQRSNNPIGRVKCVVNTCKYYESGNYCMAESIEIQPPNAHDTQETDCATFESKA</sequence>
<dbReference type="EMBL" id="CP016379">
    <property type="protein sequence ID" value="AZR73222.1"/>
    <property type="molecule type" value="Genomic_DNA"/>
</dbReference>
<evidence type="ECO:0000259" key="1">
    <source>
        <dbReference type="Pfam" id="PF07561"/>
    </source>
</evidence>
<feature type="domain" description="DUF1540" evidence="1">
    <location>
        <begin position="11"/>
        <end position="50"/>
    </location>
</feature>
<evidence type="ECO:0000313" key="3">
    <source>
        <dbReference type="Proteomes" id="UP000267250"/>
    </source>
</evidence>
<dbReference type="Pfam" id="PF07561">
    <property type="entry name" value="DUF1540"/>
    <property type="match status" value="1"/>
</dbReference>
<dbReference type="OrthoDB" id="1739902at2"/>
<dbReference type="Proteomes" id="UP000267250">
    <property type="component" value="Chromosome"/>
</dbReference>
<name>A0A3Q9HQ71_9FIRM</name>
<accession>A0A3Q9HQ71</accession>